<keyword evidence="1" id="KW-0812">Transmembrane</keyword>
<sequence length="356" mass="40987">MKTFIIVLVVLLILFILFIISGIAINKRNLRKDKHDLLNYFKKHKDRLSITIKEDGIDTLTINSNQKFPLASTLKVLIAFNFVKAVTNKRFSINDKVELDELDKFYLPNTDGDAHPRWKKSINNPADVSLMEVAKGMMQFSSNACTDFLINKIGIDTINNSLDALQLDSHDQITYLTPPILMPRYLSDKKKIARQQLESMAIHKYQELSKELFEKMTTDGCNDLKENMLKMLDHKTQLAITKKMPSSTTREYADFMYELGGNLLSEKEKDLFSEIVIGKNIKSEEDAYFWYKGGATMFVLTSALYRKFYGNTIAVSLFIKDDTGGELYWIRNIFNDFVISTALDADFREKVKESLR</sequence>
<dbReference type="PANTHER" id="PTHR35333">
    <property type="entry name" value="BETA-LACTAMASE"/>
    <property type="match status" value="1"/>
</dbReference>
<protein>
    <submittedName>
        <fullName evidence="3">D-alanyl-D-alanine carboxypeptidase</fullName>
    </submittedName>
</protein>
<keyword evidence="1" id="KW-0472">Membrane</keyword>
<dbReference type="InterPro" id="IPR000871">
    <property type="entry name" value="Beta-lactam_class-A"/>
</dbReference>
<keyword evidence="1" id="KW-1133">Transmembrane helix</keyword>
<evidence type="ECO:0000259" key="2">
    <source>
        <dbReference type="Pfam" id="PF13354"/>
    </source>
</evidence>
<dbReference type="Pfam" id="PF13354">
    <property type="entry name" value="Beta-lactamase2"/>
    <property type="match status" value="1"/>
</dbReference>
<dbReference type="Proteomes" id="UP000624041">
    <property type="component" value="Unassembled WGS sequence"/>
</dbReference>
<dbReference type="GO" id="GO:0004180">
    <property type="term" value="F:carboxypeptidase activity"/>
    <property type="evidence" value="ECO:0007669"/>
    <property type="project" value="UniProtKB-KW"/>
</dbReference>
<gene>
    <name evidence="3" type="ORF">GCM10007971_11710</name>
</gene>
<dbReference type="InterPro" id="IPR012338">
    <property type="entry name" value="Beta-lactam/transpept-like"/>
</dbReference>
<dbReference type="PANTHER" id="PTHR35333:SF3">
    <property type="entry name" value="BETA-LACTAMASE-TYPE TRANSPEPTIDASE FOLD CONTAINING PROTEIN"/>
    <property type="match status" value="1"/>
</dbReference>
<dbReference type="SUPFAM" id="SSF56601">
    <property type="entry name" value="beta-lactamase/transpeptidase-like"/>
    <property type="match status" value="1"/>
</dbReference>
<keyword evidence="4" id="KW-1185">Reference proteome</keyword>
<keyword evidence="3" id="KW-0645">Protease</keyword>
<accession>A0A917XUT3</accession>
<keyword evidence="3" id="KW-0121">Carboxypeptidase</keyword>
<feature type="domain" description="Beta-lactamase class A catalytic" evidence="2">
    <location>
        <begin position="59"/>
        <end position="274"/>
    </location>
</feature>
<dbReference type="AlphaFoldDB" id="A0A917XUT3"/>
<dbReference type="InterPro" id="IPR045155">
    <property type="entry name" value="Beta-lactam_cat"/>
</dbReference>
<organism evidence="3 4">
    <name type="scientific">Oceanobacillus indicireducens</name>
    <dbReference type="NCBI Taxonomy" id="1004261"/>
    <lineage>
        <taxon>Bacteria</taxon>
        <taxon>Bacillati</taxon>
        <taxon>Bacillota</taxon>
        <taxon>Bacilli</taxon>
        <taxon>Bacillales</taxon>
        <taxon>Bacillaceae</taxon>
        <taxon>Oceanobacillus</taxon>
    </lineage>
</organism>
<dbReference type="RefSeq" id="WP_188856414.1">
    <property type="nucleotide sequence ID" value="NZ_BMOS01000006.1"/>
</dbReference>
<reference evidence="3" key="2">
    <citation type="submission" date="2020-09" db="EMBL/GenBank/DDBJ databases">
        <authorList>
            <person name="Sun Q."/>
            <person name="Ohkuma M."/>
        </authorList>
    </citation>
    <scope>NUCLEOTIDE SEQUENCE</scope>
    <source>
        <strain evidence="3">JCM 17251</strain>
    </source>
</reference>
<reference evidence="3" key="1">
    <citation type="journal article" date="2014" name="Int. J. Syst. Evol. Microbiol.">
        <title>Complete genome sequence of Corynebacterium casei LMG S-19264T (=DSM 44701T), isolated from a smear-ripened cheese.</title>
        <authorList>
            <consortium name="US DOE Joint Genome Institute (JGI-PGF)"/>
            <person name="Walter F."/>
            <person name="Albersmeier A."/>
            <person name="Kalinowski J."/>
            <person name="Ruckert C."/>
        </authorList>
    </citation>
    <scope>NUCLEOTIDE SEQUENCE</scope>
    <source>
        <strain evidence="3">JCM 17251</strain>
    </source>
</reference>
<dbReference type="GO" id="GO:0008800">
    <property type="term" value="F:beta-lactamase activity"/>
    <property type="evidence" value="ECO:0007669"/>
    <property type="project" value="InterPro"/>
</dbReference>
<name>A0A917XUT3_9BACI</name>
<keyword evidence="3" id="KW-0378">Hydrolase</keyword>
<dbReference type="GO" id="GO:0030655">
    <property type="term" value="P:beta-lactam antibiotic catabolic process"/>
    <property type="evidence" value="ECO:0007669"/>
    <property type="project" value="InterPro"/>
</dbReference>
<evidence type="ECO:0000256" key="1">
    <source>
        <dbReference type="SAM" id="Phobius"/>
    </source>
</evidence>
<comment type="caution">
    <text evidence="3">The sequence shown here is derived from an EMBL/GenBank/DDBJ whole genome shotgun (WGS) entry which is preliminary data.</text>
</comment>
<dbReference type="GO" id="GO:0046677">
    <property type="term" value="P:response to antibiotic"/>
    <property type="evidence" value="ECO:0007669"/>
    <property type="project" value="InterPro"/>
</dbReference>
<evidence type="ECO:0000313" key="4">
    <source>
        <dbReference type="Proteomes" id="UP000624041"/>
    </source>
</evidence>
<proteinExistence type="predicted"/>
<feature type="transmembrane region" description="Helical" evidence="1">
    <location>
        <begin position="6"/>
        <end position="25"/>
    </location>
</feature>
<evidence type="ECO:0000313" key="3">
    <source>
        <dbReference type="EMBL" id="GGN54254.1"/>
    </source>
</evidence>
<dbReference type="EMBL" id="BMOS01000006">
    <property type="protein sequence ID" value="GGN54254.1"/>
    <property type="molecule type" value="Genomic_DNA"/>
</dbReference>
<dbReference type="Gene3D" id="3.40.710.10">
    <property type="entry name" value="DD-peptidase/beta-lactamase superfamily"/>
    <property type="match status" value="1"/>
</dbReference>